<feature type="chain" id="PRO_5004163392" evidence="2">
    <location>
        <begin position="23"/>
        <end position="113"/>
    </location>
</feature>
<dbReference type="HOGENOM" id="CLU_2131893_0_0_0"/>
<dbReference type="eggNOG" id="ENOG502ZN27">
    <property type="taxonomic scope" value="Bacteria"/>
</dbReference>
<dbReference type="EMBL" id="CP000473">
    <property type="protein sequence ID" value="ABJ81541.1"/>
    <property type="molecule type" value="Genomic_DNA"/>
</dbReference>
<evidence type="ECO:0000256" key="2">
    <source>
        <dbReference type="SAM" id="SignalP"/>
    </source>
</evidence>
<evidence type="ECO:0000313" key="3">
    <source>
        <dbReference type="EMBL" id="ABJ81541.1"/>
    </source>
</evidence>
<name>Q02BM5_SOLUE</name>
<gene>
    <name evidence="3" type="ordered locus">Acid_0533</name>
</gene>
<dbReference type="AlphaFoldDB" id="Q02BM5"/>
<reference evidence="3" key="1">
    <citation type="submission" date="2006-10" db="EMBL/GenBank/DDBJ databases">
        <title>Complete sequence of Solibacter usitatus Ellin6076.</title>
        <authorList>
            <consortium name="US DOE Joint Genome Institute"/>
            <person name="Copeland A."/>
            <person name="Lucas S."/>
            <person name="Lapidus A."/>
            <person name="Barry K."/>
            <person name="Detter J.C."/>
            <person name="Glavina del Rio T."/>
            <person name="Hammon N."/>
            <person name="Israni S."/>
            <person name="Dalin E."/>
            <person name="Tice H."/>
            <person name="Pitluck S."/>
            <person name="Thompson L.S."/>
            <person name="Brettin T."/>
            <person name="Bruce D."/>
            <person name="Han C."/>
            <person name="Tapia R."/>
            <person name="Gilna P."/>
            <person name="Schmutz J."/>
            <person name="Larimer F."/>
            <person name="Land M."/>
            <person name="Hauser L."/>
            <person name="Kyrpides N."/>
            <person name="Mikhailova N."/>
            <person name="Janssen P.H."/>
            <person name="Kuske C.R."/>
            <person name="Richardson P."/>
        </authorList>
    </citation>
    <scope>NUCLEOTIDE SEQUENCE</scope>
    <source>
        <strain evidence="3">Ellin6076</strain>
    </source>
</reference>
<protein>
    <submittedName>
        <fullName evidence="3">Uncharacterized protein</fullName>
    </submittedName>
</protein>
<proteinExistence type="predicted"/>
<feature type="region of interest" description="Disordered" evidence="1">
    <location>
        <begin position="24"/>
        <end position="44"/>
    </location>
</feature>
<keyword evidence="2" id="KW-0732">Signal</keyword>
<dbReference type="OrthoDB" id="129736at2"/>
<sequence length="113" mass="12714" precursor="true">MNIRFRRCLPVLLLLACVTLSAVPQRGGTGGRRGPGEEDQDVILPNGKSQRDEIAKAEHQQNLKDAAELADLADQLKIDLEKNDRYVVSMGTIKKTDDIEKLVKRIRARLRHN</sequence>
<evidence type="ECO:0000256" key="1">
    <source>
        <dbReference type="SAM" id="MobiDB-lite"/>
    </source>
</evidence>
<feature type="signal peptide" evidence="2">
    <location>
        <begin position="1"/>
        <end position="22"/>
    </location>
</feature>
<dbReference type="STRING" id="234267.Acid_0533"/>
<dbReference type="InParanoid" id="Q02BM5"/>
<accession>Q02BM5</accession>
<organism evidence="3">
    <name type="scientific">Solibacter usitatus (strain Ellin6076)</name>
    <dbReference type="NCBI Taxonomy" id="234267"/>
    <lineage>
        <taxon>Bacteria</taxon>
        <taxon>Pseudomonadati</taxon>
        <taxon>Acidobacteriota</taxon>
        <taxon>Terriglobia</taxon>
        <taxon>Bryobacterales</taxon>
        <taxon>Solibacteraceae</taxon>
        <taxon>Candidatus Solibacter</taxon>
    </lineage>
</organism>
<dbReference type="KEGG" id="sus:Acid_0533"/>